<reference evidence="2 3" key="1">
    <citation type="submission" date="2016-10" db="EMBL/GenBank/DDBJ databases">
        <authorList>
            <person name="de Groot N.N."/>
        </authorList>
    </citation>
    <scope>NUCLEOTIDE SEQUENCE [LARGE SCALE GENOMIC DNA]</scope>
    <source>
        <strain evidence="2 3">JCM 19513</strain>
    </source>
</reference>
<dbReference type="EMBL" id="FOAS01000012">
    <property type="protein sequence ID" value="SEL42302.1"/>
    <property type="molecule type" value="Genomic_DNA"/>
</dbReference>
<name>A0A1H7Q2S1_9GAMM</name>
<keyword evidence="3" id="KW-1185">Reference proteome</keyword>
<protein>
    <recommendedName>
        <fullName evidence="4">Transmembrane protein</fullName>
    </recommendedName>
</protein>
<gene>
    <name evidence="2" type="ORF">SAMN05216214_1122</name>
</gene>
<accession>A0A1H7Q2S1</accession>
<keyword evidence="1" id="KW-0812">Transmembrane</keyword>
<evidence type="ECO:0000256" key="1">
    <source>
        <dbReference type="SAM" id="Phobius"/>
    </source>
</evidence>
<feature type="transmembrane region" description="Helical" evidence="1">
    <location>
        <begin position="71"/>
        <end position="91"/>
    </location>
</feature>
<keyword evidence="1" id="KW-1133">Transmembrane helix</keyword>
<proteinExistence type="predicted"/>
<sequence>MGGSGSVLVVICKSFKRWRLVLNGLYIMGEGKRKADLKEILALSGRGWMLLFISVMISLKKMGVVFGEFSLLFILTGDSMLSMTTISQMIMRKVIL</sequence>
<evidence type="ECO:0000313" key="2">
    <source>
        <dbReference type="EMBL" id="SEL42302.1"/>
    </source>
</evidence>
<dbReference type="Proteomes" id="UP000185766">
    <property type="component" value="Unassembled WGS sequence"/>
</dbReference>
<evidence type="ECO:0000313" key="3">
    <source>
        <dbReference type="Proteomes" id="UP000185766"/>
    </source>
</evidence>
<organism evidence="2 3">
    <name type="scientific">Atopomonas hussainii</name>
    <dbReference type="NCBI Taxonomy" id="1429083"/>
    <lineage>
        <taxon>Bacteria</taxon>
        <taxon>Pseudomonadati</taxon>
        <taxon>Pseudomonadota</taxon>
        <taxon>Gammaproteobacteria</taxon>
        <taxon>Pseudomonadales</taxon>
        <taxon>Pseudomonadaceae</taxon>
        <taxon>Atopomonas</taxon>
    </lineage>
</organism>
<evidence type="ECO:0008006" key="4">
    <source>
        <dbReference type="Google" id="ProtNLM"/>
    </source>
</evidence>
<keyword evidence="1" id="KW-0472">Membrane</keyword>
<dbReference type="AlphaFoldDB" id="A0A1H7Q2S1"/>
<feature type="transmembrane region" description="Helical" evidence="1">
    <location>
        <begin position="40"/>
        <end position="59"/>
    </location>
</feature>